<evidence type="ECO:0000256" key="2">
    <source>
        <dbReference type="ARBA" id="ARBA00010199"/>
    </source>
</evidence>
<proteinExistence type="inferred from homology"/>
<dbReference type="InterPro" id="IPR050222">
    <property type="entry name" value="MATE_MdtK"/>
</dbReference>
<keyword evidence="6" id="KW-0472">Membrane</keyword>
<comment type="similarity">
    <text evidence="2">Belongs to the multi antimicrobial extrusion (MATE) (TC 2.A.66.1) family.</text>
</comment>
<dbReference type="AlphaFoldDB" id="A0A401UST3"/>
<gene>
    <name evidence="7" type="ORF">Ctaglu_41890</name>
</gene>
<name>A0A401UST3_9CLOT</name>
<dbReference type="PANTHER" id="PTHR43298">
    <property type="entry name" value="MULTIDRUG RESISTANCE PROTEIN NORM-RELATED"/>
    <property type="match status" value="1"/>
</dbReference>
<dbReference type="EMBL" id="BHYK01000036">
    <property type="protein sequence ID" value="GCD12566.1"/>
    <property type="molecule type" value="Genomic_DNA"/>
</dbReference>
<evidence type="ECO:0000313" key="7">
    <source>
        <dbReference type="EMBL" id="GCD12566.1"/>
    </source>
</evidence>
<feature type="transmembrane region" description="Helical" evidence="6">
    <location>
        <begin position="14"/>
        <end position="33"/>
    </location>
</feature>
<comment type="function">
    <text evidence="1">Multidrug efflux pump.</text>
</comment>
<dbReference type="GO" id="GO:0005886">
    <property type="term" value="C:plasma membrane"/>
    <property type="evidence" value="ECO:0007669"/>
    <property type="project" value="TreeGrafter"/>
</dbReference>
<evidence type="ECO:0000256" key="6">
    <source>
        <dbReference type="SAM" id="Phobius"/>
    </source>
</evidence>
<reference evidence="7 8" key="1">
    <citation type="submission" date="2018-11" db="EMBL/GenBank/DDBJ databases">
        <title>Genome sequencing and assembly of Clostridium tagluense strain A121.</title>
        <authorList>
            <person name="Murakami T."/>
            <person name="Segawa T."/>
            <person name="Shcherbakova V.A."/>
            <person name="Mori H."/>
            <person name="Yoshimura Y."/>
        </authorList>
    </citation>
    <scope>NUCLEOTIDE SEQUENCE [LARGE SCALE GENOMIC DNA]</scope>
    <source>
        <strain evidence="7 8">A121</strain>
    </source>
</reference>
<dbReference type="InterPro" id="IPR002528">
    <property type="entry name" value="MATE_fam"/>
</dbReference>
<dbReference type="PANTHER" id="PTHR43298:SF2">
    <property type="entry name" value="FMN_FAD EXPORTER YEEO-RELATED"/>
    <property type="match status" value="1"/>
</dbReference>
<protein>
    <recommendedName>
        <fullName evidence="3">Probable multidrug resistance protein NorM</fullName>
    </recommendedName>
    <alternativeName>
        <fullName evidence="5">Multidrug-efflux transporter</fullName>
    </alternativeName>
</protein>
<keyword evidence="8" id="KW-1185">Reference proteome</keyword>
<dbReference type="RefSeq" id="WP_373861710.1">
    <property type="nucleotide sequence ID" value="NZ_BHYK01000036.1"/>
</dbReference>
<keyword evidence="6" id="KW-1133">Transmembrane helix</keyword>
<keyword evidence="6" id="KW-0812">Transmembrane</keyword>
<feature type="transmembrane region" description="Helical" evidence="6">
    <location>
        <begin position="96"/>
        <end position="115"/>
    </location>
</feature>
<accession>A0A401UST3</accession>
<sequence>MRIDLTKGNIYKKLIILAIPIMGTSLIQAAYSMTDMIWVGRLGSRAVTAVGAAGFFTWFAFAFITIPQIGAAVGVSQSVGRKDIKETKSYKRDQKLYKAFSANEYSFCYFVWGYIDNI</sequence>
<organism evidence="7 8">
    <name type="scientific">Clostridium tagluense</name>
    <dbReference type="NCBI Taxonomy" id="360422"/>
    <lineage>
        <taxon>Bacteria</taxon>
        <taxon>Bacillati</taxon>
        <taxon>Bacillota</taxon>
        <taxon>Clostridia</taxon>
        <taxon>Eubacteriales</taxon>
        <taxon>Clostridiaceae</taxon>
        <taxon>Clostridium</taxon>
    </lineage>
</organism>
<keyword evidence="4" id="KW-0813">Transport</keyword>
<evidence type="ECO:0000256" key="5">
    <source>
        <dbReference type="ARBA" id="ARBA00031636"/>
    </source>
</evidence>
<comment type="caution">
    <text evidence="7">The sequence shown here is derived from an EMBL/GenBank/DDBJ whole genome shotgun (WGS) entry which is preliminary data.</text>
</comment>
<dbReference type="Proteomes" id="UP000287872">
    <property type="component" value="Unassembled WGS sequence"/>
</dbReference>
<evidence type="ECO:0000313" key="8">
    <source>
        <dbReference type="Proteomes" id="UP000287872"/>
    </source>
</evidence>
<feature type="transmembrane region" description="Helical" evidence="6">
    <location>
        <begin position="53"/>
        <end position="75"/>
    </location>
</feature>
<evidence type="ECO:0000256" key="3">
    <source>
        <dbReference type="ARBA" id="ARBA00020268"/>
    </source>
</evidence>
<dbReference type="GO" id="GO:0042910">
    <property type="term" value="F:xenobiotic transmembrane transporter activity"/>
    <property type="evidence" value="ECO:0007669"/>
    <property type="project" value="InterPro"/>
</dbReference>
<dbReference type="Pfam" id="PF01554">
    <property type="entry name" value="MatE"/>
    <property type="match status" value="1"/>
</dbReference>
<evidence type="ECO:0000256" key="1">
    <source>
        <dbReference type="ARBA" id="ARBA00003408"/>
    </source>
</evidence>
<evidence type="ECO:0000256" key="4">
    <source>
        <dbReference type="ARBA" id="ARBA00022448"/>
    </source>
</evidence>
<dbReference type="GO" id="GO:0015297">
    <property type="term" value="F:antiporter activity"/>
    <property type="evidence" value="ECO:0007669"/>
    <property type="project" value="InterPro"/>
</dbReference>